<dbReference type="GO" id="GO:0016747">
    <property type="term" value="F:acyltransferase activity, transferring groups other than amino-acyl groups"/>
    <property type="evidence" value="ECO:0007669"/>
    <property type="project" value="TreeGrafter"/>
</dbReference>
<evidence type="ECO:0000313" key="2">
    <source>
        <dbReference type="EMBL" id="KAK7740996.1"/>
    </source>
</evidence>
<keyword evidence="1" id="KW-0808">Transferase</keyword>
<dbReference type="AlphaFoldDB" id="A0AAN9YFP0"/>
<dbReference type="Pfam" id="PF02458">
    <property type="entry name" value="Transferase"/>
    <property type="match status" value="1"/>
</dbReference>
<protein>
    <submittedName>
        <fullName evidence="2">Uncharacterized protein</fullName>
    </submittedName>
</protein>
<reference evidence="2 3" key="1">
    <citation type="journal article" date="2023" name="PLoS ONE">
        <title>Cytospora paraplurivora sp. nov. isolated from orchards with fruit tree decline syndrome in Ontario, Canada.</title>
        <authorList>
            <person name="Ilyukhin E."/>
            <person name="Nguyen H.D.T."/>
            <person name="Castle A.J."/>
            <person name="Ellouze W."/>
        </authorList>
    </citation>
    <scope>NUCLEOTIDE SEQUENCE [LARGE SCALE GENOMIC DNA]</scope>
    <source>
        <strain evidence="2 3">FDS-564</strain>
    </source>
</reference>
<keyword evidence="3" id="KW-1185">Reference proteome</keyword>
<comment type="caution">
    <text evidence="2">The sequence shown here is derived from an EMBL/GenBank/DDBJ whole genome shotgun (WGS) entry which is preliminary data.</text>
</comment>
<gene>
    <name evidence="2" type="ORF">SLS53_005059</name>
</gene>
<accession>A0AAN9YFP0</accession>
<dbReference type="PANTHER" id="PTHR31642:SF310">
    <property type="entry name" value="FATTY ALCOHOL:CAFFEOYL-COA ACYLTRANSFERASE"/>
    <property type="match status" value="1"/>
</dbReference>
<organism evidence="2 3">
    <name type="scientific">Cytospora paraplurivora</name>
    <dbReference type="NCBI Taxonomy" id="2898453"/>
    <lineage>
        <taxon>Eukaryota</taxon>
        <taxon>Fungi</taxon>
        <taxon>Dikarya</taxon>
        <taxon>Ascomycota</taxon>
        <taxon>Pezizomycotina</taxon>
        <taxon>Sordariomycetes</taxon>
        <taxon>Sordariomycetidae</taxon>
        <taxon>Diaporthales</taxon>
        <taxon>Cytosporaceae</taxon>
        <taxon>Cytospora</taxon>
    </lineage>
</organism>
<proteinExistence type="predicted"/>
<dbReference type="PANTHER" id="PTHR31642">
    <property type="entry name" value="TRICHOTHECENE 3-O-ACETYLTRANSFERASE"/>
    <property type="match status" value="1"/>
</dbReference>
<dbReference type="Gene3D" id="3.30.559.10">
    <property type="entry name" value="Chloramphenicol acetyltransferase-like domain"/>
    <property type="match status" value="2"/>
</dbReference>
<dbReference type="GO" id="GO:0044550">
    <property type="term" value="P:secondary metabolite biosynthetic process"/>
    <property type="evidence" value="ECO:0007669"/>
    <property type="project" value="TreeGrafter"/>
</dbReference>
<dbReference type="InterPro" id="IPR050317">
    <property type="entry name" value="Plant_Fungal_Acyltransferase"/>
</dbReference>
<name>A0AAN9YFP0_9PEZI</name>
<dbReference type="EMBL" id="JAJSPL020000018">
    <property type="protein sequence ID" value="KAK7740996.1"/>
    <property type="molecule type" value="Genomic_DNA"/>
</dbReference>
<evidence type="ECO:0000313" key="3">
    <source>
        <dbReference type="Proteomes" id="UP001320245"/>
    </source>
</evidence>
<sequence>MEGQQYLAGQQGLNAPIHLASPLSPFSTIPSPDPTLLPAWDQVAWRAYIQAALCFPFDGDRAAAAAHIKASLVRLGRQRRDFAGNLKADPQNGRIQLEKHSNDEIIFEVVDHGDRFPYTYAQLKNRDFAPSAFVNPDFALDGTLAPFCLVPVCQVRASFIEGGLILWVYLHHTFADGDGLHMFLDCFSAQTRGTKVDCPENINFEPAGSSSSASSTVEELIKDCPEYIIKAPGRPADAHSPAALGTPLAHMTTNRPSISQFSQKCNMFIFRHDRLDLLKSLIEAIQPAGQKKRPSSYVALAALTWAHATKARTETEEPPAARADPSRPARLTKCVNWKNRAFREEINKEGGYFGVAVAQPFSQLPAGEVVAPCYDFNAVVPLVRTIEETIASVDDEFVARRTAALRAAAAEDPRGVVLDFDPCDARHLAFNTWRFFGAETEWEVSGISRGVAVKADAMRPVRGALLMGGHALIMPARKDPGVHELVITLPEKAMEALTSDHDYMRWVDRVVV</sequence>
<dbReference type="InterPro" id="IPR023213">
    <property type="entry name" value="CAT-like_dom_sf"/>
</dbReference>
<evidence type="ECO:0000256" key="1">
    <source>
        <dbReference type="ARBA" id="ARBA00022679"/>
    </source>
</evidence>
<dbReference type="Proteomes" id="UP001320245">
    <property type="component" value="Unassembled WGS sequence"/>
</dbReference>